<keyword evidence="2" id="KW-1185">Reference proteome</keyword>
<dbReference type="Proteomes" id="UP000269157">
    <property type="component" value="Unassembled WGS sequence"/>
</dbReference>
<protein>
    <submittedName>
        <fullName evidence="1">Uncharacterized protein</fullName>
    </submittedName>
</protein>
<name>A0A497W672_9RHOB</name>
<dbReference type="AlphaFoldDB" id="A0A497W672"/>
<gene>
    <name evidence="1" type="ORF">BCF46_1895</name>
</gene>
<evidence type="ECO:0000313" key="2">
    <source>
        <dbReference type="Proteomes" id="UP000269157"/>
    </source>
</evidence>
<dbReference type="OrthoDB" id="8378090at2"/>
<comment type="caution">
    <text evidence="1">The sequence shown here is derived from an EMBL/GenBank/DDBJ whole genome shotgun (WGS) entry which is preliminary data.</text>
</comment>
<sequence length="287" mass="32001">MAPKISNTKSRQFPVRVAIVSWIDLLGFGSQIGALGLNPLAEGADVAINRLRSFHEVVASCSKRNFPTLVINDGAVAFRDLSYRSQSTTYDFFKDSWKLFKAVSHKESQVGHPGPRMVTAIGFRRLGRGNAIRSSEDQFTSLLKRLKDGKITKEQAIYEARTIKKDFDIVPQLQANFAFSKAYVAESGGKKEGFEGPNWFVELKCFSGGKCQCFDFSSQFPWESKELGISTEFGKVREFRPHKGDGIYPPDFLNAEDIAKMLSSDPNVIASLRKHTKPNTSSRVKSS</sequence>
<organism evidence="1 2">
    <name type="scientific">Litoreibacter meonggei</name>
    <dbReference type="NCBI Taxonomy" id="1049199"/>
    <lineage>
        <taxon>Bacteria</taxon>
        <taxon>Pseudomonadati</taxon>
        <taxon>Pseudomonadota</taxon>
        <taxon>Alphaproteobacteria</taxon>
        <taxon>Rhodobacterales</taxon>
        <taxon>Roseobacteraceae</taxon>
        <taxon>Litoreibacter</taxon>
    </lineage>
</organism>
<dbReference type="RefSeq" id="WP_121023566.1">
    <property type="nucleotide sequence ID" value="NZ_RCCE01000003.1"/>
</dbReference>
<proteinExistence type="predicted"/>
<accession>A0A497W672</accession>
<reference evidence="1 2" key="1">
    <citation type="submission" date="2018-10" db="EMBL/GenBank/DDBJ databases">
        <title>Genomic Encyclopedia of Archaeal and Bacterial Type Strains, Phase II (KMG-II): from individual species to whole genera.</title>
        <authorList>
            <person name="Goeker M."/>
        </authorList>
    </citation>
    <scope>NUCLEOTIDE SEQUENCE [LARGE SCALE GENOMIC DNA]</scope>
    <source>
        <strain evidence="1 2">DSM 29466</strain>
    </source>
</reference>
<dbReference type="EMBL" id="RCCE01000003">
    <property type="protein sequence ID" value="RLJ51680.1"/>
    <property type="molecule type" value="Genomic_DNA"/>
</dbReference>
<evidence type="ECO:0000313" key="1">
    <source>
        <dbReference type="EMBL" id="RLJ51680.1"/>
    </source>
</evidence>